<feature type="region of interest" description="Disordered" evidence="1">
    <location>
        <begin position="43"/>
        <end position="147"/>
    </location>
</feature>
<sequence length="350" mass="40096">MPTPNKDEKQKDFVSRCISVVIKEKTAKDQKQAVAICNSMWRKAKGIKDKNGDTKMSNNTEMANEEPKKANGNGNGNGKKKDDSKPKKAIVKAINGKCPEGYDKKGGLCFLKKGKNNKEPEDKKPKDKESKMVEGSDIKQKSLFSDDEQTKKFKEVIEKLEKAESLEAAKLLVVELKTFVPVEEKTEGTKEETKPEEEPKKEEATVEEKKEETKSTEEKKEEVIVEEAKAETIEKPVAEKEDQSKKDQEKFQSKFNDVFNEYCDFMAIPDGEKEQVRKQMSTFSEDMLDNTLRYVERKKQDIMESEPDVKTQPSSDLSDKEQTVMTNEEYTQMSARDKTDYLFRMMTGKK</sequence>
<feature type="region of interest" description="Disordered" evidence="1">
    <location>
        <begin position="300"/>
        <end position="323"/>
    </location>
</feature>
<evidence type="ECO:0000313" key="2">
    <source>
        <dbReference type="EMBL" id="KKL14490.1"/>
    </source>
</evidence>
<protein>
    <submittedName>
        <fullName evidence="2">Uncharacterized protein</fullName>
    </submittedName>
</protein>
<proteinExistence type="predicted"/>
<accession>A0A0F9AYI2</accession>
<feature type="region of interest" description="Disordered" evidence="1">
    <location>
        <begin position="182"/>
        <end position="251"/>
    </location>
</feature>
<dbReference type="AlphaFoldDB" id="A0A0F9AYI2"/>
<comment type="caution">
    <text evidence="2">The sequence shown here is derived from an EMBL/GenBank/DDBJ whole genome shotgun (WGS) entry which is preliminary data.</text>
</comment>
<evidence type="ECO:0000256" key="1">
    <source>
        <dbReference type="SAM" id="MobiDB-lite"/>
    </source>
</evidence>
<dbReference type="EMBL" id="LAZR01040437">
    <property type="protein sequence ID" value="KKL14490.1"/>
    <property type="molecule type" value="Genomic_DNA"/>
</dbReference>
<feature type="compositionally biased region" description="Basic and acidic residues" evidence="1">
    <location>
        <begin position="116"/>
        <end position="140"/>
    </location>
</feature>
<name>A0A0F9AYI2_9ZZZZ</name>
<gene>
    <name evidence="2" type="ORF">LCGC14_2515120</name>
</gene>
<organism evidence="2">
    <name type="scientific">marine sediment metagenome</name>
    <dbReference type="NCBI Taxonomy" id="412755"/>
    <lineage>
        <taxon>unclassified sequences</taxon>
        <taxon>metagenomes</taxon>
        <taxon>ecological metagenomes</taxon>
    </lineage>
</organism>
<reference evidence="2" key="1">
    <citation type="journal article" date="2015" name="Nature">
        <title>Complex archaea that bridge the gap between prokaryotes and eukaryotes.</title>
        <authorList>
            <person name="Spang A."/>
            <person name="Saw J.H."/>
            <person name="Jorgensen S.L."/>
            <person name="Zaremba-Niedzwiedzka K."/>
            <person name="Martijn J."/>
            <person name="Lind A.E."/>
            <person name="van Eijk R."/>
            <person name="Schleper C."/>
            <person name="Guy L."/>
            <person name="Ettema T.J."/>
        </authorList>
    </citation>
    <scope>NUCLEOTIDE SEQUENCE</scope>
</reference>